<feature type="compositionally biased region" description="Low complexity" evidence="1">
    <location>
        <begin position="1"/>
        <end position="12"/>
    </location>
</feature>
<proteinExistence type="predicted"/>
<dbReference type="RefSeq" id="WP_114028772.1">
    <property type="nucleotide sequence ID" value="NZ_QOIL01000005.1"/>
</dbReference>
<sequence length="150" mass="16548">MSDTTTNPSDNTPDLRDKTPNPALRQLDILVGTWNVTTSDGGQGASDGQVSFEWMEGGFFLIQRFDLGRVRGVEYIGYDEETDTLRSHVFSTTGDLLPYTWQVKDGTLTIWYDTPGSPAYYKGTFTEDGNSYVGAWHWPGGGYEAAGSRA</sequence>
<dbReference type="EMBL" id="QOIL01000005">
    <property type="protein sequence ID" value="RCG31394.1"/>
    <property type="molecule type" value="Genomic_DNA"/>
</dbReference>
<protein>
    <recommendedName>
        <fullName evidence="4">DUF1579 domain-containing protein</fullName>
    </recommendedName>
</protein>
<dbReference type="Proteomes" id="UP000253094">
    <property type="component" value="Unassembled WGS sequence"/>
</dbReference>
<name>A0A367FMA4_9ACTN</name>
<evidence type="ECO:0008006" key="4">
    <source>
        <dbReference type="Google" id="ProtNLM"/>
    </source>
</evidence>
<accession>A0A367FMA4</accession>
<evidence type="ECO:0000256" key="1">
    <source>
        <dbReference type="SAM" id="MobiDB-lite"/>
    </source>
</evidence>
<keyword evidence="3" id="KW-1185">Reference proteome</keyword>
<feature type="region of interest" description="Disordered" evidence="1">
    <location>
        <begin position="1"/>
        <end position="22"/>
    </location>
</feature>
<comment type="caution">
    <text evidence="2">The sequence shown here is derived from an EMBL/GenBank/DDBJ whole genome shotgun (WGS) entry which is preliminary data.</text>
</comment>
<reference evidence="2 3" key="1">
    <citation type="submission" date="2018-06" db="EMBL/GenBank/DDBJ databases">
        <title>Sphaerisporangium craniellae sp. nov., isolated from a marine sponge in the South China Sea.</title>
        <authorList>
            <person name="Li L."/>
        </authorList>
    </citation>
    <scope>NUCLEOTIDE SEQUENCE [LARGE SCALE GENOMIC DNA]</scope>
    <source>
        <strain evidence="2 3">CCTCC AA 208026</strain>
    </source>
</reference>
<organism evidence="2 3">
    <name type="scientific">Sphaerisporangium album</name>
    <dbReference type="NCBI Taxonomy" id="509200"/>
    <lineage>
        <taxon>Bacteria</taxon>
        <taxon>Bacillati</taxon>
        <taxon>Actinomycetota</taxon>
        <taxon>Actinomycetes</taxon>
        <taxon>Streptosporangiales</taxon>
        <taxon>Streptosporangiaceae</taxon>
        <taxon>Sphaerisporangium</taxon>
    </lineage>
</organism>
<gene>
    <name evidence="2" type="ORF">DQ384_11855</name>
</gene>
<evidence type="ECO:0000313" key="2">
    <source>
        <dbReference type="EMBL" id="RCG31394.1"/>
    </source>
</evidence>
<dbReference type="AlphaFoldDB" id="A0A367FMA4"/>
<dbReference type="OrthoDB" id="8481162at2"/>
<evidence type="ECO:0000313" key="3">
    <source>
        <dbReference type="Proteomes" id="UP000253094"/>
    </source>
</evidence>